<feature type="domain" description="PglD N-terminal" evidence="4">
    <location>
        <begin position="6"/>
        <end position="79"/>
    </location>
</feature>
<feature type="active site" description="Proton acceptor" evidence="2">
    <location>
        <position position="133"/>
    </location>
</feature>
<dbReference type="InterPro" id="IPR050179">
    <property type="entry name" value="Trans_hexapeptide_repeat"/>
</dbReference>
<feature type="site" description="Increases basicity of active site His" evidence="2">
    <location>
        <position position="134"/>
    </location>
</feature>
<dbReference type="AlphaFoldDB" id="A0A9D1T376"/>
<dbReference type="Gene3D" id="3.40.50.20">
    <property type="match status" value="1"/>
</dbReference>
<dbReference type="SUPFAM" id="SSF51161">
    <property type="entry name" value="Trimeric LpxA-like enzymes"/>
    <property type="match status" value="1"/>
</dbReference>
<evidence type="ECO:0000259" key="4">
    <source>
        <dbReference type="Pfam" id="PF17836"/>
    </source>
</evidence>
<name>A0A9D1T376_9BACT</name>
<dbReference type="Proteomes" id="UP000886845">
    <property type="component" value="Unassembled WGS sequence"/>
</dbReference>
<dbReference type="CDD" id="cd03360">
    <property type="entry name" value="LbH_AT_putative"/>
    <property type="match status" value="1"/>
</dbReference>
<dbReference type="InterPro" id="IPR011004">
    <property type="entry name" value="Trimer_LpxA-like_sf"/>
</dbReference>
<gene>
    <name evidence="5" type="ORF">IAC79_07585</name>
</gene>
<dbReference type="NCBIfam" id="TIGR03570">
    <property type="entry name" value="NeuD_NnaD"/>
    <property type="match status" value="1"/>
</dbReference>
<protein>
    <submittedName>
        <fullName evidence="5">NeuD/PglB/VioB family sugar acetyltransferase</fullName>
    </submittedName>
</protein>
<dbReference type="InterPro" id="IPR041561">
    <property type="entry name" value="PglD_N"/>
</dbReference>
<feature type="binding site" evidence="3">
    <location>
        <position position="67"/>
    </location>
    <ligand>
        <name>substrate</name>
    </ligand>
</feature>
<dbReference type="InterPro" id="IPR020019">
    <property type="entry name" value="AcTrfase_PglD-like"/>
</dbReference>
<evidence type="ECO:0000313" key="5">
    <source>
        <dbReference type="EMBL" id="HIV09957.1"/>
    </source>
</evidence>
<accession>A0A9D1T376</accession>
<evidence type="ECO:0000313" key="6">
    <source>
        <dbReference type="Proteomes" id="UP000886845"/>
    </source>
</evidence>
<proteinExistence type="inferred from homology"/>
<dbReference type="PANTHER" id="PTHR43300">
    <property type="entry name" value="ACETYLTRANSFERASE"/>
    <property type="match status" value="1"/>
</dbReference>
<dbReference type="Pfam" id="PF17836">
    <property type="entry name" value="PglD_N"/>
    <property type="match status" value="1"/>
</dbReference>
<feature type="binding site" evidence="3">
    <location>
        <begin position="34"/>
        <end position="35"/>
    </location>
    <ligand>
        <name>substrate</name>
    </ligand>
</feature>
<comment type="caution">
    <text evidence="5">The sequence shown here is derived from an EMBL/GenBank/DDBJ whole genome shotgun (WGS) entry which is preliminary data.</text>
</comment>
<comment type="similarity">
    <text evidence="1">Belongs to the transferase hexapeptide repeat family.</text>
</comment>
<evidence type="ECO:0000256" key="3">
    <source>
        <dbReference type="PIRSR" id="PIRSR620019-2"/>
    </source>
</evidence>
<reference evidence="5" key="2">
    <citation type="journal article" date="2021" name="PeerJ">
        <title>Extensive microbial diversity within the chicken gut microbiome revealed by metagenomics and culture.</title>
        <authorList>
            <person name="Gilroy R."/>
            <person name="Ravi A."/>
            <person name="Getino M."/>
            <person name="Pursley I."/>
            <person name="Horton D.L."/>
            <person name="Alikhan N.F."/>
            <person name="Baker D."/>
            <person name="Gharbi K."/>
            <person name="Hall N."/>
            <person name="Watson M."/>
            <person name="Adriaenssens E.M."/>
            <person name="Foster-Nyarko E."/>
            <person name="Jarju S."/>
            <person name="Secka A."/>
            <person name="Antonio M."/>
            <person name="Oren A."/>
            <person name="Chaudhuri R.R."/>
            <person name="La Ragione R."/>
            <person name="Hildebrand F."/>
            <person name="Pallen M.J."/>
        </authorList>
    </citation>
    <scope>NUCLEOTIDE SEQUENCE</scope>
    <source>
        <strain evidence="5">35461</strain>
    </source>
</reference>
<reference evidence="5" key="1">
    <citation type="submission" date="2020-10" db="EMBL/GenBank/DDBJ databases">
        <authorList>
            <person name="Gilroy R."/>
        </authorList>
    </citation>
    <scope>NUCLEOTIDE SEQUENCE</scope>
    <source>
        <strain evidence="5">35461</strain>
    </source>
</reference>
<dbReference type="PANTHER" id="PTHR43300:SF7">
    <property type="entry name" value="UDP-N-ACETYLBACILLOSAMINE N-ACETYLTRANSFERASE"/>
    <property type="match status" value="1"/>
</dbReference>
<sequence length="203" mass="20848">MNTRTVLILGAGGLGREVFWWAKEAGLDPVGFIDDNPAALGDRTGYAPIVGGVEDAPLACPVLCAIGQNAVRRVCVERLVARGARFATLIHPQAKVLHATLGTGAVLAPFAYVGADARAGDFLFMQTGAVLGHDVVAGDFLRMDTTAFVGGYAVLGDGVTLHTGAQVMPGKRVGDQCTLGAGAVLLANLHPSSTVFGVPAQKV</sequence>
<dbReference type="Gene3D" id="2.160.10.10">
    <property type="entry name" value="Hexapeptide repeat proteins"/>
    <property type="match status" value="1"/>
</dbReference>
<organism evidence="5 6">
    <name type="scientific">Candidatus Spyradenecus faecavium</name>
    <dbReference type="NCBI Taxonomy" id="2840947"/>
    <lineage>
        <taxon>Bacteria</taxon>
        <taxon>Pseudomonadati</taxon>
        <taxon>Lentisphaerota</taxon>
        <taxon>Lentisphaeria</taxon>
        <taxon>Lentisphaerales</taxon>
        <taxon>Lentisphaeraceae</taxon>
        <taxon>Lentisphaeraceae incertae sedis</taxon>
        <taxon>Candidatus Spyradenecus</taxon>
    </lineage>
</organism>
<dbReference type="EMBL" id="DVOR01000237">
    <property type="protein sequence ID" value="HIV09957.1"/>
    <property type="molecule type" value="Genomic_DNA"/>
</dbReference>
<evidence type="ECO:0000256" key="2">
    <source>
        <dbReference type="PIRSR" id="PIRSR620019-1"/>
    </source>
</evidence>
<evidence type="ECO:0000256" key="1">
    <source>
        <dbReference type="ARBA" id="ARBA00007274"/>
    </source>
</evidence>